<dbReference type="GO" id="GO:0005634">
    <property type="term" value="C:nucleus"/>
    <property type="evidence" value="ECO:0007669"/>
    <property type="project" value="TreeGrafter"/>
</dbReference>
<feature type="compositionally biased region" description="Polar residues" evidence="1">
    <location>
        <begin position="883"/>
        <end position="918"/>
    </location>
</feature>
<gene>
    <name evidence="3" type="ORF">TREES_T100015938</name>
</gene>
<dbReference type="GO" id="GO:0006357">
    <property type="term" value="P:regulation of transcription by RNA polymerase II"/>
    <property type="evidence" value="ECO:0007669"/>
    <property type="project" value="InterPro"/>
</dbReference>
<feature type="domain" description="Winged helix Storkhead-box1" evidence="2">
    <location>
        <begin position="80"/>
        <end position="158"/>
    </location>
</feature>
<dbReference type="GO" id="GO:0000977">
    <property type="term" value="F:RNA polymerase II transcription regulatory region sequence-specific DNA binding"/>
    <property type="evidence" value="ECO:0007669"/>
    <property type="project" value="TreeGrafter"/>
</dbReference>
<dbReference type="STRING" id="246437.L9KSS7"/>
<keyword evidence="4" id="KW-1185">Reference proteome</keyword>
<reference evidence="4" key="2">
    <citation type="journal article" date="2013" name="Nat. Commun.">
        <title>Genome of the Chinese tree shrew.</title>
        <authorList>
            <person name="Fan Y."/>
            <person name="Huang Z.Y."/>
            <person name="Cao C.C."/>
            <person name="Chen C.S."/>
            <person name="Chen Y.X."/>
            <person name="Fan D.D."/>
            <person name="He J."/>
            <person name="Hou H.L."/>
            <person name="Hu L."/>
            <person name="Hu X.T."/>
            <person name="Jiang X.T."/>
            <person name="Lai R."/>
            <person name="Lang Y.S."/>
            <person name="Liang B."/>
            <person name="Liao S.G."/>
            <person name="Mu D."/>
            <person name="Ma Y.Y."/>
            <person name="Niu Y.Y."/>
            <person name="Sun X.Q."/>
            <person name="Xia J.Q."/>
            <person name="Xiao J."/>
            <person name="Xiong Z.Q."/>
            <person name="Xu L."/>
            <person name="Yang L."/>
            <person name="Zhang Y."/>
            <person name="Zhao W."/>
            <person name="Zhao X.D."/>
            <person name="Zheng Y.T."/>
            <person name="Zhou J.M."/>
            <person name="Zhu Y.B."/>
            <person name="Zhang G.J."/>
            <person name="Wang J."/>
            <person name="Yao Y.G."/>
        </authorList>
    </citation>
    <scope>NUCLEOTIDE SEQUENCE [LARGE SCALE GENOMIC DNA]</scope>
</reference>
<organism evidence="3 4">
    <name type="scientific">Tupaia chinensis</name>
    <name type="common">Chinese tree shrew</name>
    <name type="synonym">Tupaia belangeri chinensis</name>
    <dbReference type="NCBI Taxonomy" id="246437"/>
    <lineage>
        <taxon>Eukaryota</taxon>
        <taxon>Metazoa</taxon>
        <taxon>Chordata</taxon>
        <taxon>Craniata</taxon>
        <taxon>Vertebrata</taxon>
        <taxon>Euteleostomi</taxon>
        <taxon>Mammalia</taxon>
        <taxon>Eutheria</taxon>
        <taxon>Euarchontoglires</taxon>
        <taxon>Scandentia</taxon>
        <taxon>Tupaiidae</taxon>
        <taxon>Tupaia</taxon>
    </lineage>
</organism>
<evidence type="ECO:0000313" key="3">
    <source>
        <dbReference type="EMBL" id="ELW65743.1"/>
    </source>
</evidence>
<dbReference type="PANTHER" id="PTHR22437">
    <property type="entry name" value="WINGED HELIX DOMAIN-CONTAINING PROTEIN"/>
    <property type="match status" value="1"/>
</dbReference>
<dbReference type="EMBL" id="KB320677">
    <property type="protein sequence ID" value="ELW65743.1"/>
    <property type="molecule type" value="Genomic_DNA"/>
</dbReference>
<feature type="region of interest" description="Disordered" evidence="1">
    <location>
        <begin position="1140"/>
        <end position="1174"/>
    </location>
</feature>
<feature type="region of interest" description="Disordered" evidence="1">
    <location>
        <begin position="835"/>
        <end position="859"/>
    </location>
</feature>
<feature type="region of interest" description="Disordered" evidence="1">
    <location>
        <begin position="358"/>
        <end position="437"/>
    </location>
</feature>
<feature type="compositionally biased region" description="Basic residues" evidence="1">
    <location>
        <begin position="1032"/>
        <end position="1054"/>
    </location>
</feature>
<dbReference type="Pfam" id="PF10264">
    <property type="entry name" value="WHD_Storkhead"/>
    <property type="match status" value="1"/>
</dbReference>
<evidence type="ECO:0000256" key="1">
    <source>
        <dbReference type="SAM" id="MobiDB-lite"/>
    </source>
</evidence>
<dbReference type="InterPro" id="IPR019391">
    <property type="entry name" value="Storkhead-box_WHD"/>
</dbReference>
<dbReference type="PANTHER" id="PTHR22437:SF1">
    <property type="entry name" value="STORKHEAD-BOX PROTEIN 1"/>
    <property type="match status" value="1"/>
</dbReference>
<dbReference type="eggNOG" id="KOG3897">
    <property type="taxonomic scope" value="Eukaryota"/>
</dbReference>
<reference evidence="4" key="1">
    <citation type="submission" date="2012-07" db="EMBL/GenBank/DDBJ databases">
        <title>Genome of the Chinese tree shrew, a rising model animal genetically related to primates.</title>
        <authorList>
            <person name="Zhang G."/>
            <person name="Fan Y."/>
            <person name="Yao Y."/>
            <person name="Huang Z."/>
        </authorList>
    </citation>
    <scope>NUCLEOTIDE SEQUENCE [LARGE SCALE GENOMIC DNA]</scope>
</reference>
<sequence length="1559" mass="172970">MTWQSALLQAHETCPRCPKAEQRPHALCCRPEPGEWQQGEEEACHEGSGSRENLRLIGSRRTVCGHLGEELFRDVFPVQMSPIAQSQFVPLAEVLCCAISDMNAAQSAVTQESLSEYLMKHYPGIAIPSRDILYTTLGTLIKERKIYHTGEGYFIVTPQTYFITNATTQENKRVLSGEGCPVPTSVTYLVSVESCAESAQENAFPISHCQSCQCYPDVCTQEVPEPPAATELTGKSQKNLGDSKPWVQNQAASATQENSLCGSSTPSPCTRDREKGKKFGFSLLWRSISKKEKPKTQHSNFSAQFPPEEWPVRDEDNLENIPRDVEHEIIRRINPILTVDNLVKHTVLMQKYEKHKKYNSQGTSTDMLTARHRHSSKEAVKKRQGQSAKSRRQGHSHRDRRKARSQGSKQQPGSIRLERHCRPPATQPAPGAHSPSEAVIQKPVGENPAVLSSHLVYKKRISNPFQGLAHRGNPITKGHNVQKISNLKISQTGLKEKKPFQRSKSLDSSRILDGEASRPHVEHRDDKLKAEATYVDNATVTPVSAGFGDPLFTYHQCRESCKDGQCCSFREGTLRRDVCSGENEIIPGAFRENHSHFGKLEETKGTKHALPSPGTSSLDQTAACKLIEKTVHQLQNLGLLDYSVGADHLRQLEKQGRDSGEFMAKAFVQDAGTACLENGGFSDDDRVLCQNEVEDDGACSSLYLEDDDFSDDDDLCQMLSGHSQYSLVTGGSKWNHLEKQKVTERSLTEYSGKMDRFEPWTLKSNECYTPAGLLTNPGESQKPNLSLESCGLNSGKRFGFNFGEESSIAKCVQALVPAEGSLFDYCSTRKANSEAETLQDSVGDTGEKPAGWNQSPQNQESCQCYPDVCTQEVPEPPAATELTGKSQKNLGDSKPWVQNQAASATQENSLCGSSTPSPCTRDREKGKKFGFSLLWRSISKKEKPKTQHSNFSAQFPPEEWPVRDEDNLENIPRDVEHEIIRRINPILTVDNLVKHTVLMQKYEKHKKYNSQGTSTDMLTARHRHSSKEAVKKRQGQSAKSRRQGHSHRDRRKARSQGSKQQPGSIRLERHCRPPATQPAPGAHSPSEAVIQKPVGENPAVLSSHLVYKKRISNPFQGLAHRGNPITKGHNVQKISNLKISQTGLKEKKPFQRSKSLDSSRILDGEASRPHVEHRDDKLKAEATYVDNATVTPVSAGFGDPLFTYHQCRESCKDGQCCSFREGTLRRDVCSGENEIIPGAFRENHSHFGKLEETKGTKHALPSPGTSSLDQTAACKLIEKTVHQLQNLGLLDYSVGADHLRQLEKQGRDSGEFMAKAFVQDAGTACLENGGFSDDDRVLCQNEVEDDGACSSLYLEDDDFSDDDDLCQMLSGHSQYSLVTGGSKWNHLEKQKVTERSLTEYSGKMDRFEPWTLKSNECYTPAGLLTNPGESQKPNLSLESCGLNSGKRFGFNFGEESSIAKCVQALVPAEGSLFDYCSTRKANSEAETLQDSVGDTGEKPAGWNQSPQNQEVRKHFTQKLELFSPSHMLVLAQDIQNVHTHLEGTENHSMAGDSGIDSPR</sequence>
<evidence type="ECO:0000313" key="4">
    <source>
        <dbReference type="Proteomes" id="UP000011518"/>
    </source>
</evidence>
<feature type="region of interest" description="Disordered" evidence="1">
    <location>
        <begin position="230"/>
        <end position="274"/>
    </location>
</feature>
<feature type="region of interest" description="Disordered" evidence="1">
    <location>
        <begin position="875"/>
        <end position="924"/>
    </location>
</feature>
<feature type="region of interest" description="Disordered" evidence="1">
    <location>
        <begin position="1486"/>
        <end position="1509"/>
    </location>
</feature>
<feature type="compositionally biased region" description="Polar residues" evidence="1">
    <location>
        <begin position="233"/>
        <end position="268"/>
    </location>
</feature>
<accession>L9KSS7</accession>
<protein>
    <submittedName>
        <fullName evidence="3">Storkhead-box protein 1</fullName>
    </submittedName>
</protein>
<dbReference type="GO" id="GO:0005737">
    <property type="term" value="C:cytoplasm"/>
    <property type="evidence" value="ECO:0007669"/>
    <property type="project" value="TreeGrafter"/>
</dbReference>
<dbReference type="InParanoid" id="L9KSS7"/>
<feature type="compositionally biased region" description="Basic and acidic residues" evidence="1">
    <location>
        <begin position="1144"/>
        <end position="1174"/>
    </location>
</feature>
<name>L9KSS7_TUPCH</name>
<feature type="region of interest" description="Disordered" evidence="1">
    <location>
        <begin position="1008"/>
        <end position="1087"/>
    </location>
</feature>
<evidence type="ECO:0000259" key="2">
    <source>
        <dbReference type="Pfam" id="PF10264"/>
    </source>
</evidence>
<dbReference type="Proteomes" id="UP000011518">
    <property type="component" value="Unassembled WGS sequence"/>
</dbReference>
<feature type="compositionally biased region" description="Basic residues" evidence="1">
    <location>
        <begin position="382"/>
        <end position="404"/>
    </location>
</feature>
<proteinExistence type="predicted"/>
<dbReference type="InterPro" id="IPR040126">
    <property type="entry name" value="STOX1/2"/>
</dbReference>
<feature type="region of interest" description="Disordered" evidence="1">
    <location>
        <begin position="496"/>
        <end position="523"/>
    </location>
</feature>
<dbReference type="FunCoup" id="L9KSS7">
    <property type="interactions" value="926"/>
</dbReference>